<dbReference type="InterPro" id="IPR004474">
    <property type="entry name" value="LytR_CpsA_psr"/>
</dbReference>
<evidence type="ECO:0000256" key="3">
    <source>
        <dbReference type="SAM" id="Phobius"/>
    </source>
</evidence>
<feature type="compositionally biased region" description="Gly residues" evidence="2">
    <location>
        <begin position="1"/>
        <end position="28"/>
    </location>
</feature>
<dbReference type="InterPro" id="IPR050922">
    <property type="entry name" value="LytR/CpsA/Psr_CW_biosynth"/>
</dbReference>
<gene>
    <name evidence="6" type="ORF">SAMN05216259_10621</name>
</gene>
<feature type="region of interest" description="Disordered" evidence="2">
    <location>
        <begin position="220"/>
        <end position="241"/>
    </location>
</feature>
<dbReference type="STRING" id="310781.SAMN05216259_10621"/>
<protein>
    <submittedName>
        <fullName evidence="6">Transcriptional attenuator, LytR family</fullName>
    </submittedName>
</protein>
<dbReference type="OrthoDB" id="9782542at2"/>
<dbReference type="Proteomes" id="UP000199341">
    <property type="component" value="Unassembled WGS sequence"/>
</dbReference>
<evidence type="ECO:0000313" key="7">
    <source>
        <dbReference type="Proteomes" id="UP000199341"/>
    </source>
</evidence>
<keyword evidence="3" id="KW-1133">Transmembrane helix</keyword>
<reference evidence="6 7" key="1">
    <citation type="submission" date="2016-10" db="EMBL/GenBank/DDBJ databases">
        <authorList>
            <person name="de Groot N.N."/>
        </authorList>
    </citation>
    <scope>NUCLEOTIDE SEQUENCE [LARGE SCALE GENOMIC DNA]</scope>
    <source>
        <strain evidence="6 7">CGMCC 4.2022</strain>
    </source>
</reference>
<dbReference type="Gene3D" id="3.40.630.190">
    <property type="entry name" value="LCP protein"/>
    <property type="match status" value="1"/>
</dbReference>
<dbReference type="Pfam" id="PF13399">
    <property type="entry name" value="LytR_C"/>
    <property type="match status" value="1"/>
</dbReference>
<feature type="region of interest" description="Disordered" evidence="2">
    <location>
        <begin position="1"/>
        <end position="185"/>
    </location>
</feature>
<comment type="similarity">
    <text evidence="1">Belongs to the LytR/CpsA/Psr (LCP) family.</text>
</comment>
<keyword evidence="3" id="KW-0472">Membrane</keyword>
<evidence type="ECO:0000259" key="4">
    <source>
        <dbReference type="Pfam" id="PF03816"/>
    </source>
</evidence>
<keyword evidence="7" id="KW-1185">Reference proteome</keyword>
<dbReference type="RefSeq" id="WP_107408881.1">
    <property type="nucleotide sequence ID" value="NZ_FNIE01000006.1"/>
</dbReference>
<feature type="domain" description="LytR/CpsA/Psr regulator C-terminal" evidence="5">
    <location>
        <begin position="543"/>
        <end position="638"/>
    </location>
</feature>
<dbReference type="EMBL" id="FNIE01000006">
    <property type="protein sequence ID" value="SDN85527.1"/>
    <property type="molecule type" value="Genomic_DNA"/>
</dbReference>
<evidence type="ECO:0000256" key="2">
    <source>
        <dbReference type="SAM" id="MobiDB-lite"/>
    </source>
</evidence>
<proteinExistence type="inferred from homology"/>
<feature type="domain" description="Cell envelope-related transcriptional attenuator" evidence="4">
    <location>
        <begin position="269"/>
        <end position="430"/>
    </location>
</feature>
<dbReference type="Pfam" id="PF03816">
    <property type="entry name" value="LytR_cpsA_psr"/>
    <property type="match status" value="1"/>
</dbReference>
<evidence type="ECO:0000313" key="6">
    <source>
        <dbReference type="EMBL" id="SDN85527.1"/>
    </source>
</evidence>
<feature type="transmembrane region" description="Helical" evidence="3">
    <location>
        <begin position="186"/>
        <end position="209"/>
    </location>
</feature>
<evidence type="ECO:0000259" key="5">
    <source>
        <dbReference type="Pfam" id="PF13399"/>
    </source>
</evidence>
<dbReference type="PANTHER" id="PTHR33392:SF6">
    <property type="entry name" value="POLYISOPRENYL-TEICHOIC ACID--PEPTIDOGLYCAN TEICHOIC ACID TRANSFERASE TAGU"/>
    <property type="match status" value="1"/>
</dbReference>
<name>A0A1H0ESU3_9ACTN</name>
<accession>A0A1H0ESU3</accession>
<sequence length="678" mass="70300">MRDGRVGGPGYDGASNPGGHGWDQGSYGGYRDEAQAQGGGPGYGPQGGYYGQGGEQYGQPVGQPGYGPQGGRPYPPQSNPAGPGYGVRQGPGTTYEDGYQAPQGPGRTGTAPYEEAPYEAGGLGGEESAGPDTDREDEPDIPRPRSAGHRSGRGSDGGGPEDPDGPDAPGHRRGGRRRPKSRKRKALKWVAIAAAVAVLGTAGAAYGYYEYLASKIRKGERNSGDTNVAKPKANSDGDTPMNIMILGSDTRSDPEDAKLGGAADATGARADVIMVVHLSADRSNMSVVSIPRDTRVDIPECTDPKTHKVYPATNDIINASLSRGGAGCTLATVQNLTGVYIDHWLTIDFAGVVKMADVVGGVDVCVKENVDDHPTAAQPGGSHLHLTAGTHNIKGQQALQWLRTRHAFGSDAGRSKAQHMYLSSLIRNLRSQNLFTNPGRLNHIATAALSAFEVSSEIGTPKKLYDLGMQLKTIPPNRITMLTMPRIADPQDPNAHYLPAPDAATVWSLMRNDVAMDANGKPKTPATGKPSASAGPTAQAAADIPVSVVNGTAGSADGSPVPGRAGAITTFLKTAGFTQSEADQQSAPRSSTVLNYPSSGGAQAKSDALSVAKALKIPNGDVKASDVQQITVTIGADWKDGTDYGATLPKAGGVPSDADVVNGADTKGCMDILPTYQF</sequence>
<feature type="compositionally biased region" description="Gly residues" evidence="2">
    <location>
        <begin position="37"/>
        <end position="56"/>
    </location>
</feature>
<dbReference type="NCBIfam" id="TIGR00350">
    <property type="entry name" value="lytR_cpsA_psr"/>
    <property type="match status" value="1"/>
</dbReference>
<organism evidence="6 7">
    <name type="scientific">Actinacidiphila guanduensis</name>
    <dbReference type="NCBI Taxonomy" id="310781"/>
    <lineage>
        <taxon>Bacteria</taxon>
        <taxon>Bacillati</taxon>
        <taxon>Actinomycetota</taxon>
        <taxon>Actinomycetes</taxon>
        <taxon>Kitasatosporales</taxon>
        <taxon>Streptomycetaceae</taxon>
        <taxon>Actinacidiphila</taxon>
    </lineage>
</organism>
<feature type="compositionally biased region" description="Basic residues" evidence="2">
    <location>
        <begin position="171"/>
        <end position="185"/>
    </location>
</feature>
<feature type="compositionally biased region" description="Low complexity" evidence="2">
    <location>
        <begin position="530"/>
        <end position="539"/>
    </location>
</feature>
<keyword evidence="3" id="KW-0812">Transmembrane</keyword>
<dbReference type="AlphaFoldDB" id="A0A1H0ESU3"/>
<feature type="region of interest" description="Disordered" evidence="2">
    <location>
        <begin position="516"/>
        <end position="539"/>
    </location>
</feature>
<dbReference type="InterPro" id="IPR027381">
    <property type="entry name" value="LytR/CpsA/Psr_C"/>
</dbReference>
<evidence type="ECO:0000256" key="1">
    <source>
        <dbReference type="ARBA" id="ARBA00006068"/>
    </source>
</evidence>
<dbReference type="PANTHER" id="PTHR33392">
    <property type="entry name" value="POLYISOPRENYL-TEICHOIC ACID--PEPTIDOGLYCAN TEICHOIC ACID TRANSFERASE TAGU"/>
    <property type="match status" value="1"/>
</dbReference>